<evidence type="ECO:0000256" key="3">
    <source>
        <dbReference type="RuleBase" id="RU000363"/>
    </source>
</evidence>
<evidence type="ECO:0000256" key="2">
    <source>
        <dbReference type="ARBA" id="ARBA00023002"/>
    </source>
</evidence>
<sequence>MTQLSEAVILITGAAGGFGQEFTRQLLMANSQLILTDLDKNVLEKQAEIIKSQVTTGKVIACISADLSTSEGCENLYQQVKSLGIPVDILINNAGIGLFGRMDEVPREKWEILMQVNLLAPMRLSTFFVTDMIARQKGHIVNISSLVGWSAPAGLAHYSTSKFGLRGFSEGLFDEVKNYNVKVTAVYPFFSRTPILKSARYGTLAQEIDEFPDNLATDPVKVIEQAIQGISRNQLHVFPDSIAKNVQLLKRFAPWSLDWISEKFSRRLKSGTSN</sequence>
<dbReference type="AlphaFoldDB" id="A0A1U7I987"/>
<gene>
    <name evidence="4" type="ORF">NIES2119_24245</name>
</gene>
<dbReference type="SUPFAM" id="SSF51735">
    <property type="entry name" value="NAD(P)-binding Rossmann-fold domains"/>
    <property type="match status" value="1"/>
</dbReference>
<dbReference type="OrthoDB" id="9803333at2"/>
<comment type="similarity">
    <text evidence="1 3">Belongs to the short-chain dehydrogenases/reductases (SDR) family.</text>
</comment>
<name>A0A1U7I987_9CYAN</name>
<dbReference type="PRINTS" id="PR00081">
    <property type="entry name" value="GDHRDH"/>
</dbReference>
<dbReference type="RefSeq" id="WP_073596071.1">
    <property type="nucleotide sequence ID" value="NZ_MRCE01000033.1"/>
</dbReference>
<dbReference type="STRING" id="454136.NIES2119_24245"/>
<protein>
    <submittedName>
        <fullName evidence="4">Short-chain dehydrogenase</fullName>
    </submittedName>
</protein>
<proteinExistence type="inferred from homology"/>
<dbReference type="PRINTS" id="PR00080">
    <property type="entry name" value="SDRFAMILY"/>
</dbReference>
<organism evidence="4 5">
    <name type="scientific">[Phormidium ambiguum] IAM M-71</name>
    <dbReference type="NCBI Taxonomy" id="454136"/>
    <lineage>
        <taxon>Bacteria</taxon>
        <taxon>Bacillati</taxon>
        <taxon>Cyanobacteriota</taxon>
        <taxon>Cyanophyceae</taxon>
        <taxon>Oscillatoriophycideae</taxon>
        <taxon>Aerosakkonematales</taxon>
        <taxon>Aerosakkonemataceae</taxon>
        <taxon>Floridanema</taxon>
    </lineage>
</organism>
<keyword evidence="2" id="KW-0560">Oxidoreductase</keyword>
<dbReference type="Gene3D" id="3.40.50.720">
    <property type="entry name" value="NAD(P)-binding Rossmann-like Domain"/>
    <property type="match status" value="1"/>
</dbReference>
<dbReference type="EMBL" id="MRCE01000033">
    <property type="protein sequence ID" value="OKH33016.1"/>
    <property type="molecule type" value="Genomic_DNA"/>
</dbReference>
<dbReference type="CDD" id="cd05233">
    <property type="entry name" value="SDR_c"/>
    <property type="match status" value="1"/>
</dbReference>
<dbReference type="PANTHER" id="PTHR24322">
    <property type="entry name" value="PKSB"/>
    <property type="match status" value="1"/>
</dbReference>
<evidence type="ECO:0000313" key="5">
    <source>
        <dbReference type="Proteomes" id="UP000185860"/>
    </source>
</evidence>
<dbReference type="Proteomes" id="UP000185860">
    <property type="component" value="Unassembled WGS sequence"/>
</dbReference>
<dbReference type="InterPro" id="IPR036291">
    <property type="entry name" value="NAD(P)-bd_dom_sf"/>
</dbReference>
<dbReference type="InterPro" id="IPR002347">
    <property type="entry name" value="SDR_fam"/>
</dbReference>
<dbReference type="PANTHER" id="PTHR24322:SF736">
    <property type="entry name" value="RETINOL DEHYDROGENASE 10"/>
    <property type="match status" value="1"/>
</dbReference>
<reference evidence="4 5" key="1">
    <citation type="submission" date="2016-11" db="EMBL/GenBank/DDBJ databases">
        <title>Draft Genome Sequences of Nine Cyanobacterial Strains from Diverse Habitats.</title>
        <authorList>
            <person name="Zhu T."/>
            <person name="Hou S."/>
            <person name="Lu X."/>
            <person name="Hess W.R."/>
        </authorList>
    </citation>
    <scope>NUCLEOTIDE SEQUENCE [LARGE SCALE GENOMIC DNA]</scope>
    <source>
        <strain evidence="4 5">IAM M-71</strain>
    </source>
</reference>
<accession>A0A1U7I987</accession>
<dbReference type="GO" id="GO:0016616">
    <property type="term" value="F:oxidoreductase activity, acting on the CH-OH group of donors, NAD or NADP as acceptor"/>
    <property type="evidence" value="ECO:0007669"/>
    <property type="project" value="TreeGrafter"/>
</dbReference>
<comment type="caution">
    <text evidence="4">The sequence shown here is derived from an EMBL/GenBank/DDBJ whole genome shotgun (WGS) entry which is preliminary data.</text>
</comment>
<dbReference type="Pfam" id="PF00106">
    <property type="entry name" value="adh_short"/>
    <property type="match status" value="1"/>
</dbReference>
<evidence type="ECO:0000313" key="4">
    <source>
        <dbReference type="EMBL" id="OKH33016.1"/>
    </source>
</evidence>
<evidence type="ECO:0000256" key="1">
    <source>
        <dbReference type="ARBA" id="ARBA00006484"/>
    </source>
</evidence>